<reference evidence="1" key="1">
    <citation type="journal article" date="2020" name="Phytopathology">
        <title>Genome Sequence Resources of Colletotrichum truncatum, C. plurivorum, C. musicola, and C. sojae: Four Species Pathogenic to Soybean (Glycine max).</title>
        <authorList>
            <person name="Rogerio F."/>
            <person name="Boufleur T.R."/>
            <person name="Ciampi-Guillardi M."/>
            <person name="Sukno S.A."/>
            <person name="Thon M.R."/>
            <person name="Massola Junior N.S."/>
            <person name="Baroncelli R."/>
        </authorList>
    </citation>
    <scope>NUCLEOTIDE SEQUENCE</scope>
    <source>
        <strain evidence="1">LFN0074</strain>
    </source>
</reference>
<dbReference type="Proteomes" id="UP000639643">
    <property type="component" value="Unassembled WGS sequence"/>
</dbReference>
<name>A0A8H6KNY9_9PEZI</name>
<evidence type="ECO:0000313" key="1">
    <source>
        <dbReference type="EMBL" id="KAF6834636.1"/>
    </source>
</evidence>
<dbReference type="EMBL" id="WIGM01000192">
    <property type="protein sequence ID" value="KAF6834636.1"/>
    <property type="molecule type" value="Genomic_DNA"/>
</dbReference>
<comment type="caution">
    <text evidence="1">The sequence shown here is derived from an EMBL/GenBank/DDBJ whole genome shotgun (WGS) entry which is preliminary data.</text>
</comment>
<evidence type="ECO:0000313" key="2">
    <source>
        <dbReference type="Proteomes" id="UP000639643"/>
    </source>
</evidence>
<gene>
    <name evidence="1" type="ORF">CMUS01_06070</name>
</gene>
<keyword evidence="2" id="KW-1185">Reference proteome</keyword>
<dbReference type="AlphaFoldDB" id="A0A8H6KNY9"/>
<proteinExistence type="predicted"/>
<accession>A0A8H6KNY9</accession>
<protein>
    <submittedName>
        <fullName evidence="1">Uncharacterized protein</fullName>
    </submittedName>
</protein>
<sequence>MRGRGRRLEVALAMHAFERLEAYDAATAEEPDRSHCPATAATTTRQAVQFYEESKNIPAAPPSLSAAAVFLGAQ</sequence>
<organism evidence="1 2">
    <name type="scientific">Colletotrichum musicola</name>
    <dbReference type="NCBI Taxonomy" id="2175873"/>
    <lineage>
        <taxon>Eukaryota</taxon>
        <taxon>Fungi</taxon>
        <taxon>Dikarya</taxon>
        <taxon>Ascomycota</taxon>
        <taxon>Pezizomycotina</taxon>
        <taxon>Sordariomycetes</taxon>
        <taxon>Hypocreomycetidae</taxon>
        <taxon>Glomerellales</taxon>
        <taxon>Glomerellaceae</taxon>
        <taxon>Colletotrichum</taxon>
        <taxon>Colletotrichum orchidearum species complex</taxon>
    </lineage>
</organism>